<dbReference type="Proteomes" id="UP000010469">
    <property type="component" value="Chromosome"/>
</dbReference>
<dbReference type="KEGG" id="clg:Calag_0315"/>
<dbReference type="eggNOG" id="arCOG11636">
    <property type="taxonomic scope" value="Archaea"/>
</dbReference>
<keyword evidence="2" id="KW-1185">Reference proteome</keyword>
<protein>
    <submittedName>
        <fullName evidence="1">Uncharacterized protein</fullName>
    </submittedName>
</protein>
<name>L0A8B9_CALLD</name>
<reference evidence="2" key="1">
    <citation type="submission" date="2012-03" db="EMBL/GenBank/DDBJ databases">
        <title>Complete genome of Caldisphaera lagunensis DSM 15908.</title>
        <authorList>
            <person name="Lucas S."/>
            <person name="Copeland A."/>
            <person name="Lapidus A."/>
            <person name="Glavina del Rio T."/>
            <person name="Dalin E."/>
            <person name="Tice H."/>
            <person name="Bruce D."/>
            <person name="Goodwin L."/>
            <person name="Pitluck S."/>
            <person name="Peters L."/>
            <person name="Mikhailova N."/>
            <person name="Teshima H."/>
            <person name="Kyrpides N."/>
            <person name="Mavromatis K."/>
            <person name="Ivanova N."/>
            <person name="Brettin T."/>
            <person name="Detter J.C."/>
            <person name="Han C."/>
            <person name="Larimer F."/>
            <person name="Land M."/>
            <person name="Hauser L."/>
            <person name="Markowitz V."/>
            <person name="Cheng J.-F."/>
            <person name="Hugenholtz P."/>
            <person name="Woyke T."/>
            <person name="Wu D."/>
            <person name="Spring S."/>
            <person name="Schroeder M."/>
            <person name="Brambilla E."/>
            <person name="Klenk H.-P."/>
            <person name="Eisen J.A."/>
        </authorList>
    </citation>
    <scope>NUCLEOTIDE SEQUENCE [LARGE SCALE GENOMIC DNA]</scope>
    <source>
        <strain evidence="2">DSM 15908 / JCM 11604 / IC-154</strain>
    </source>
</reference>
<dbReference type="GeneID" id="14211575"/>
<sequence length="186" mass="21539">MPRIDNDYYVIDISQIFELTNEEIKKIINWILDKNSYFVVQPSIVVVDKVKKIRYALGIGSIVVDSEPPINYLKIFGSEWIDACKIQDKRIKEVIYANDYFEPIKGLLISLETKSPFLVLNGIVSELNINKNQNKGIPLLIIKDENSSYTVVSMDKDHFYINVNESNYGKIVYYIAELFSHCENPY</sequence>
<evidence type="ECO:0000313" key="1">
    <source>
        <dbReference type="EMBL" id="AFZ70093.1"/>
    </source>
</evidence>
<dbReference type="HOGENOM" id="CLU_1451352_0_0_2"/>
<dbReference type="EMBL" id="CP003378">
    <property type="protein sequence ID" value="AFZ70093.1"/>
    <property type="molecule type" value="Genomic_DNA"/>
</dbReference>
<dbReference type="RefSeq" id="WP_015231991.1">
    <property type="nucleotide sequence ID" value="NC_019791.1"/>
</dbReference>
<organism evidence="1 2">
    <name type="scientific">Caldisphaera lagunensis (strain DSM 15908 / JCM 11604 / ANMR 0165 / IC-154)</name>
    <dbReference type="NCBI Taxonomy" id="1056495"/>
    <lineage>
        <taxon>Archaea</taxon>
        <taxon>Thermoproteota</taxon>
        <taxon>Thermoprotei</taxon>
        <taxon>Acidilobales</taxon>
        <taxon>Caldisphaeraceae</taxon>
        <taxon>Caldisphaera</taxon>
    </lineage>
</organism>
<gene>
    <name evidence="1" type="ordered locus">Calag_0315</name>
</gene>
<proteinExistence type="predicted"/>
<dbReference type="AlphaFoldDB" id="L0A8B9"/>
<evidence type="ECO:0000313" key="2">
    <source>
        <dbReference type="Proteomes" id="UP000010469"/>
    </source>
</evidence>
<dbReference type="InParanoid" id="L0A8B9"/>
<accession>L0A8B9</accession>